<protein>
    <submittedName>
        <fullName evidence="1">Uncharacterized protein</fullName>
    </submittedName>
</protein>
<gene>
    <name evidence="1" type="ORF">U27_06625</name>
</gene>
<dbReference type="HOGENOM" id="CLU_2970057_0_0_0"/>
<proteinExistence type="predicted"/>
<name>A0A081C4Y5_VECG1</name>
<dbReference type="AlphaFoldDB" id="A0A081C4Y5"/>
<sequence>MKNATNNSERHYVLAFYASKQPEKPALKVILRKDARSAKKKLVRHAHKKNIFMLESHG</sequence>
<evidence type="ECO:0000313" key="1">
    <source>
        <dbReference type="EMBL" id="GAK59640.1"/>
    </source>
</evidence>
<accession>A0A081C4Y5</accession>
<evidence type="ECO:0000313" key="2">
    <source>
        <dbReference type="Proteomes" id="UP000030661"/>
    </source>
</evidence>
<dbReference type="STRING" id="1499967.U27_06625"/>
<keyword evidence="2" id="KW-1185">Reference proteome</keyword>
<organism evidence="1">
    <name type="scientific">Vecturithrix granuli</name>
    <dbReference type="NCBI Taxonomy" id="1499967"/>
    <lineage>
        <taxon>Bacteria</taxon>
        <taxon>Candidatus Moduliflexota</taxon>
        <taxon>Candidatus Vecturitrichia</taxon>
        <taxon>Candidatus Vecturitrichales</taxon>
        <taxon>Candidatus Vecturitrichaceae</taxon>
        <taxon>Candidatus Vecturithrix</taxon>
    </lineage>
</organism>
<reference evidence="1" key="1">
    <citation type="journal article" date="2015" name="PeerJ">
        <title>First genomic representation of candidate bacterial phylum KSB3 points to enhanced environmental sensing as a trigger of wastewater bulking.</title>
        <authorList>
            <person name="Sekiguchi Y."/>
            <person name="Ohashi A."/>
            <person name="Parks D.H."/>
            <person name="Yamauchi T."/>
            <person name="Tyson G.W."/>
            <person name="Hugenholtz P."/>
        </authorList>
    </citation>
    <scope>NUCLEOTIDE SEQUENCE [LARGE SCALE GENOMIC DNA]</scope>
</reference>
<dbReference type="EMBL" id="DF820470">
    <property type="protein sequence ID" value="GAK59640.1"/>
    <property type="molecule type" value="Genomic_DNA"/>
</dbReference>
<dbReference type="Proteomes" id="UP000030661">
    <property type="component" value="Unassembled WGS sequence"/>
</dbReference>